<evidence type="ECO:0000313" key="3">
    <source>
        <dbReference type="EMBL" id="MDS0301363.1"/>
    </source>
</evidence>
<evidence type="ECO:0000256" key="1">
    <source>
        <dbReference type="SAM" id="MobiDB-lite"/>
    </source>
</evidence>
<organism evidence="3 4">
    <name type="scientific">Halogeometricum salsisoli</name>
    <dbReference type="NCBI Taxonomy" id="2950536"/>
    <lineage>
        <taxon>Archaea</taxon>
        <taxon>Methanobacteriati</taxon>
        <taxon>Methanobacteriota</taxon>
        <taxon>Stenosarchaea group</taxon>
        <taxon>Halobacteria</taxon>
        <taxon>Halobacteriales</taxon>
        <taxon>Haloferacaceae</taxon>
        <taxon>Halogeometricum</taxon>
    </lineage>
</organism>
<gene>
    <name evidence="3" type="ORF">NDI76_21760</name>
</gene>
<comment type="caution">
    <text evidence="3">The sequence shown here is derived from an EMBL/GenBank/DDBJ whole genome shotgun (WGS) entry which is preliminary data.</text>
</comment>
<dbReference type="RefSeq" id="WP_310926256.1">
    <property type="nucleotide sequence ID" value="NZ_JAMQOP010000007.1"/>
</dbReference>
<evidence type="ECO:0000259" key="2">
    <source>
        <dbReference type="Pfam" id="PF18545"/>
    </source>
</evidence>
<reference evidence="3 4" key="1">
    <citation type="submission" date="2022-06" db="EMBL/GenBank/DDBJ databases">
        <title>Halogeometricum sp. a new haloarchaeum isolate from saline soil.</title>
        <authorList>
            <person name="Strakova D."/>
            <person name="Galisteo C."/>
            <person name="Sanchez-Porro C."/>
            <person name="Ventosa A."/>
        </authorList>
    </citation>
    <scope>NUCLEOTIDE SEQUENCE [LARGE SCALE GENOMIC DNA]</scope>
    <source>
        <strain evidence="3 4">S1BR25-6</strain>
    </source>
</reference>
<dbReference type="EMBL" id="JAMQOP010000007">
    <property type="protein sequence ID" value="MDS0301363.1"/>
    <property type="molecule type" value="Genomic_DNA"/>
</dbReference>
<feature type="domain" description="Halobacterial output" evidence="2">
    <location>
        <begin position="35"/>
        <end position="99"/>
    </location>
</feature>
<dbReference type="InterPro" id="IPR040624">
    <property type="entry name" value="HalOD1"/>
</dbReference>
<dbReference type="Pfam" id="PF18545">
    <property type="entry name" value="HalOD1"/>
    <property type="match status" value="1"/>
</dbReference>
<name>A0ABU2GM48_9EURY</name>
<feature type="region of interest" description="Disordered" evidence="1">
    <location>
        <begin position="1"/>
        <end position="29"/>
    </location>
</feature>
<sequence>MSKGMQKGGSVQPEPRISHSTVDPVHNGSIVNNPEEFVTTLVWRIAAELDCDPLALPPLGNQINLDAVRSLATDGRSSISFTCGNCDVFVGHDGQLTVNRIGKESKDDLV</sequence>
<proteinExistence type="predicted"/>
<evidence type="ECO:0000313" key="4">
    <source>
        <dbReference type="Proteomes" id="UP001257060"/>
    </source>
</evidence>
<keyword evidence="4" id="KW-1185">Reference proteome</keyword>
<dbReference type="Proteomes" id="UP001257060">
    <property type="component" value="Unassembled WGS sequence"/>
</dbReference>
<accession>A0ABU2GM48</accession>
<protein>
    <recommendedName>
        <fullName evidence="2">Halobacterial output domain-containing protein</fullName>
    </recommendedName>
</protein>